<dbReference type="InterPro" id="IPR003594">
    <property type="entry name" value="HATPase_dom"/>
</dbReference>
<dbReference type="InterPro" id="IPR001789">
    <property type="entry name" value="Sig_transdc_resp-reg_receiver"/>
</dbReference>
<dbReference type="Pfam" id="PF00072">
    <property type="entry name" value="Response_reg"/>
    <property type="match status" value="1"/>
</dbReference>
<dbReference type="Pfam" id="PF00512">
    <property type="entry name" value="HisKA"/>
    <property type="match status" value="1"/>
</dbReference>
<name>A0ABS6D0V0_9FIRM</name>
<comment type="catalytic activity">
    <reaction evidence="1">
        <text>ATP + protein L-histidine = ADP + protein N-phospho-L-histidine.</text>
        <dbReference type="EC" id="2.7.13.3"/>
    </reaction>
</comment>
<dbReference type="EC" id="2.7.13.3" evidence="2"/>
<reference evidence="10 11" key="1">
    <citation type="submission" date="2021-06" db="EMBL/GenBank/DDBJ databases">
        <title>Faecalicatena sp. nov. isolated from porcine feces.</title>
        <authorList>
            <person name="Oh B.S."/>
            <person name="Lee J.H."/>
        </authorList>
    </citation>
    <scope>NUCLEOTIDE SEQUENCE [LARGE SCALE GENOMIC DNA]</scope>
    <source>
        <strain evidence="10 11">AGMB00832</strain>
    </source>
</reference>
<dbReference type="RefSeq" id="WP_216239669.1">
    <property type="nucleotide sequence ID" value="NZ_JABACJ020000002.1"/>
</dbReference>
<dbReference type="PANTHER" id="PTHR43047:SF64">
    <property type="entry name" value="HISTIDINE KINASE CONTAINING CHEY-HOMOLOGOUS RECEIVER DOMAIN AND PAS DOMAIN-RELATED"/>
    <property type="match status" value="1"/>
</dbReference>
<evidence type="ECO:0000259" key="8">
    <source>
        <dbReference type="PROSITE" id="PS50109"/>
    </source>
</evidence>
<evidence type="ECO:0000259" key="9">
    <source>
        <dbReference type="PROSITE" id="PS50110"/>
    </source>
</evidence>
<dbReference type="Proteomes" id="UP000723714">
    <property type="component" value="Unassembled WGS sequence"/>
</dbReference>
<feature type="modified residue" description="4-aspartylphosphate" evidence="5">
    <location>
        <position position="876"/>
    </location>
</feature>
<dbReference type="Pfam" id="PF02518">
    <property type="entry name" value="HATPase_c"/>
    <property type="match status" value="1"/>
</dbReference>
<dbReference type="SMART" id="SM00388">
    <property type="entry name" value="HisKA"/>
    <property type="match status" value="1"/>
</dbReference>
<feature type="transmembrane region" description="Helical" evidence="7">
    <location>
        <begin position="507"/>
        <end position="528"/>
    </location>
</feature>
<dbReference type="PANTHER" id="PTHR43047">
    <property type="entry name" value="TWO-COMPONENT HISTIDINE PROTEIN KINASE"/>
    <property type="match status" value="1"/>
</dbReference>
<dbReference type="PROSITE" id="PS50109">
    <property type="entry name" value="HIS_KIN"/>
    <property type="match status" value="1"/>
</dbReference>
<feature type="domain" description="Histidine kinase" evidence="8">
    <location>
        <begin position="577"/>
        <end position="801"/>
    </location>
</feature>
<evidence type="ECO:0000256" key="1">
    <source>
        <dbReference type="ARBA" id="ARBA00000085"/>
    </source>
</evidence>
<evidence type="ECO:0000256" key="4">
    <source>
        <dbReference type="ARBA" id="ARBA00022777"/>
    </source>
</evidence>
<keyword evidence="7" id="KW-1133">Transmembrane helix</keyword>
<dbReference type="InterPro" id="IPR001638">
    <property type="entry name" value="Solute-binding_3/MltF_N"/>
</dbReference>
<keyword evidence="3" id="KW-0808">Transferase</keyword>
<dbReference type="SMART" id="SM00448">
    <property type="entry name" value="REC"/>
    <property type="match status" value="1"/>
</dbReference>
<sequence length="1122" mass="127297">MAVWLSTIRSIPIYAADNTYQGKNSQPGKIKVGFFQFDGYHEIKEDGRRTGYGYDFLQMIAGYENFEYEYIGYGKSWSKMQQMLKDGEIDLLTSAQKLPKREADFDFSEQSIGVSSTILTTSASAHLYSAGDYAGYNGMRVGLLKNNSRNLSFEKYAAEKGFSYIPVYFENQEDMKAAMFYGKQIDAMVTSDLRQIENEIILDKFDSSAFYVMVKKGNTALLEKVNHAIVLLNSDYPSWKSMLAYKYYNKSSGGKEIVLTADEQSYLNELHAKGKTVRVLINPGIKPYSYFVAHKPKGIMVDIMERVAEKCGIPYEIMETANTAEYYEAMKSGAADLVIDSALSYSQAEDMGYFLTASYFSAGFSRITMKDHSGDYRIVAARRGAADINHPYQEMYGSMKVKEYDTTDECVRAVMDGEADCTFTYTCVAEMYVRSDIRNQLTYTTMQNPPTSFSIAVLREKGAVLYPLMNKIADSISGEEVQKIIDENMELRESDASFLSYLYKNPIVPVVFLTILAVGFVLIVVLFYRGKEAQSERKQRQALEEQMKKERDYQNQLARTVEEANRANHAKSEFLSRMSHDIRTPMNGIMGMLDIIKKNRYDEERVDECIQKIETSAGYLLTLINDVLEMSRIESGRLSLTEESFDLNEMLVNNTRITRQFAIEYGVTIYCDSPKQMPHTRLIGSPLHVRQILMNIESNAVKYNKPGGIVDCSVEEIASTEDTATYCFRVADTGIGMSEEFMEHIFEPFNQEKSDSRTTFNGSGLGMSIVKKMVDAMHGTITVESTVGEGSVFLVTLTFQIDKCPQQNSQKGRYAGSRGLEGARILLVEDNELNMEIARFMLEEAGAMIDTAENGQIAVDKFTQSEPGSYQIVLMDIMMPVMDGLTASKAIRASDKADAKTIPIIAMTANAFAEDVKNCLDAGMNAHIAKPLDYEDVLNTVCPFTEIDEAALYMRKNGENQIGENVKENTEEKDEIWVRPQFVSGYGLNEWEKKMNLKQYNHELFAVMKVFTDSCWQIDLEKATVVALQEWLHPELIGRQSGYHQIVAEFAEKNVYEDDQELWHNVMDLYQLRRLKEEFAYQIRMRTREGKLLYFRVMLNPSFDKDGKTNVVYLAAKVTASM</sequence>
<feature type="coiled-coil region" evidence="6">
    <location>
        <begin position="533"/>
        <end position="563"/>
    </location>
</feature>
<dbReference type="EMBL" id="JABACJ020000002">
    <property type="protein sequence ID" value="MBU3874975.1"/>
    <property type="molecule type" value="Genomic_DNA"/>
</dbReference>
<dbReference type="SMART" id="SM00062">
    <property type="entry name" value="PBPb"/>
    <property type="match status" value="2"/>
</dbReference>
<dbReference type="PROSITE" id="PS50110">
    <property type="entry name" value="RESPONSE_REGULATORY"/>
    <property type="match status" value="1"/>
</dbReference>
<gene>
    <name evidence="10" type="ORF">HGO97_003995</name>
</gene>
<comment type="caution">
    <text evidence="10">The sequence shown here is derived from an EMBL/GenBank/DDBJ whole genome shotgun (WGS) entry which is preliminary data.</text>
</comment>
<evidence type="ECO:0000256" key="2">
    <source>
        <dbReference type="ARBA" id="ARBA00012438"/>
    </source>
</evidence>
<evidence type="ECO:0000256" key="5">
    <source>
        <dbReference type="PROSITE-ProRule" id="PRU00169"/>
    </source>
</evidence>
<proteinExistence type="predicted"/>
<evidence type="ECO:0000256" key="6">
    <source>
        <dbReference type="SAM" id="Coils"/>
    </source>
</evidence>
<keyword evidence="5" id="KW-0597">Phosphoprotein</keyword>
<feature type="domain" description="Response regulatory" evidence="9">
    <location>
        <begin position="824"/>
        <end position="945"/>
    </location>
</feature>
<evidence type="ECO:0000313" key="11">
    <source>
        <dbReference type="Proteomes" id="UP000723714"/>
    </source>
</evidence>
<dbReference type="SMART" id="SM00387">
    <property type="entry name" value="HATPase_c"/>
    <property type="match status" value="1"/>
</dbReference>
<accession>A0ABS6D0V0</accession>
<dbReference type="InterPro" id="IPR003661">
    <property type="entry name" value="HisK_dim/P_dom"/>
</dbReference>
<dbReference type="CDD" id="cd00082">
    <property type="entry name" value="HisKA"/>
    <property type="match status" value="1"/>
</dbReference>
<protein>
    <recommendedName>
        <fullName evidence="2">histidine kinase</fullName>
        <ecNumber evidence="2">2.7.13.3</ecNumber>
    </recommendedName>
</protein>
<keyword evidence="4" id="KW-0418">Kinase</keyword>
<keyword evidence="6" id="KW-0175">Coiled coil</keyword>
<evidence type="ECO:0000313" key="10">
    <source>
        <dbReference type="EMBL" id="MBU3874975.1"/>
    </source>
</evidence>
<dbReference type="CDD" id="cd17546">
    <property type="entry name" value="REC_hyHK_CKI1_RcsC-like"/>
    <property type="match status" value="1"/>
</dbReference>
<evidence type="ECO:0000256" key="7">
    <source>
        <dbReference type="SAM" id="Phobius"/>
    </source>
</evidence>
<dbReference type="Pfam" id="PF00497">
    <property type="entry name" value="SBP_bac_3"/>
    <property type="match status" value="2"/>
</dbReference>
<evidence type="ECO:0000256" key="3">
    <source>
        <dbReference type="ARBA" id="ARBA00022679"/>
    </source>
</evidence>
<keyword evidence="11" id="KW-1185">Reference proteome</keyword>
<keyword evidence="7" id="KW-0472">Membrane</keyword>
<dbReference type="InterPro" id="IPR005467">
    <property type="entry name" value="His_kinase_dom"/>
</dbReference>
<organism evidence="10 11">
    <name type="scientific">Faecalicatena faecalis</name>
    <dbReference type="NCBI Taxonomy" id="2726362"/>
    <lineage>
        <taxon>Bacteria</taxon>
        <taxon>Bacillati</taxon>
        <taxon>Bacillota</taxon>
        <taxon>Clostridia</taxon>
        <taxon>Lachnospirales</taxon>
        <taxon>Lachnospiraceae</taxon>
        <taxon>Faecalicatena</taxon>
    </lineage>
</organism>
<keyword evidence="7" id="KW-0812">Transmembrane</keyword>